<dbReference type="OrthoDB" id="9771846at2"/>
<dbReference type="PANTHER" id="PTHR43179">
    <property type="entry name" value="RHAMNOSYLTRANSFERASE WBBL"/>
    <property type="match status" value="1"/>
</dbReference>
<dbReference type="GO" id="GO:0016740">
    <property type="term" value="F:transferase activity"/>
    <property type="evidence" value="ECO:0007669"/>
    <property type="project" value="UniProtKB-KW"/>
</dbReference>
<dbReference type="PANTHER" id="PTHR43179:SF7">
    <property type="entry name" value="RHAMNOSYLTRANSFERASE WBBL"/>
    <property type="match status" value="1"/>
</dbReference>
<dbReference type="STRING" id="762486.SAMN05444411_10618"/>
<dbReference type="Proteomes" id="UP000199595">
    <property type="component" value="Unassembled WGS sequence"/>
</dbReference>
<dbReference type="InterPro" id="IPR029044">
    <property type="entry name" value="Nucleotide-diphossugar_trans"/>
</dbReference>
<dbReference type="AlphaFoldDB" id="A0A1H3C1G6"/>
<protein>
    <submittedName>
        <fullName evidence="2">Glycosyltransferase, GT2 family</fullName>
    </submittedName>
</protein>
<dbReference type="InterPro" id="IPR001173">
    <property type="entry name" value="Glyco_trans_2-like"/>
</dbReference>
<name>A0A1H3C1G6_9FLAO</name>
<evidence type="ECO:0000313" key="2">
    <source>
        <dbReference type="EMBL" id="SDX48012.1"/>
    </source>
</evidence>
<keyword evidence="2" id="KW-0808">Transferase</keyword>
<dbReference type="Pfam" id="PF00535">
    <property type="entry name" value="Glycos_transf_2"/>
    <property type="match status" value="1"/>
</dbReference>
<dbReference type="EMBL" id="FNNJ01000006">
    <property type="protein sequence ID" value="SDX48012.1"/>
    <property type="molecule type" value="Genomic_DNA"/>
</dbReference>
<sequence>MDISVVIVNYNVKYFLEQCILSVIAASTKLDVEIIVVDNTSSDGSCKMLQQKYPAIKLIANTENVGFSKANNQGVEIAKGKYVLILNPDTVVAEDTLEHMFKFAKLKSNFGIIGAKLIDGSGNFLPESKRGIPTPRVSFNKLFGVSKTQTGKYYANHISENETGVVDVLVGAFMFIKKTVYKEVGGFDEDYFMYGEDIDLSYKTLNKGYQNYYYHNTQVIHYKGESTKKDIKYLKYFLGAMKIFYRKHFTLNVLYDTVMSLGIQVWYLSKFFKFRFNSGHKVSDYSRLLYLGEDKVLLSNLKKNYKTVSNSNFVEVDEIKELIQKNDVELVVFDNQSISNKQLISAIANLKNENVAFKIRPASTNFLIGSFCSVNRGEVEVFE</sequence>
<dbReference type="RefSeq" id="WP_090123529.1">
    <property type="nucleotide sequence ID" value="NZ_FNNJ01000006.1"/>
</dbReference>
<accession>A0A1H3C1G6</accession>
<feature type="domain" description="Glycosyltransferase 2-like" evidence="1">
    <location>
        <begin position="4"/>
        <end position="130"/>
    </location>
</feature>
<dbReference type="SUPFAM" id="SSF53448">
    <property type="entry name" value="Nucleotide-diphospho-sugar transferases"/>
    <property type="match status" value="1"/>
</dbReference>
<evidence type="ECO:0000259" key="1">
    <source>
        <dbReference type="Pfam" id="PF00535"/>
    </source>
</evidence>
<organism evidence="2 3">
    <name type="scientific">Lutibacter oricola</name>
    <dbReference type="NCBI Taxonomy" id="762486"/>
    <lineage>
        <taxon>Bacteria</taxon>
        <taxon>Pseudomonadati</taxon>
        <taxon>Bacteroidota</taxon>
        <taxon>Flavobacteriia</taxon>
        <taxon>Flavobacteriales</taxon>
        <taxon>Flavobacteriaceae</taxon>
        <taxon>Lutibacter</taxon>
    </lineage>
</organism>
<gene>
    <name evidence="2" type="ORF">SAMN05444411_10618</name>
</gene>
<dbReference type="Gene3D" id="3.90.550.10">
    <property type="entry name" value="Spore Coat Polysaccharide Biosynthesis Protein SpsA, Chain A"/>
    <property type="match status" value="1"/>
</dbReference>
<evidence type="ECO:0000313" key="3">
    <source>
        <dbReference type="Proteomes" id="UP000199595"/>
    </source>
</evidence>
<keyword evidence="3" id="KW-1185">Reference proteome</keyword>
<reference evidence="3" key="1">
    <citation type="submission" date="2016-10" db="EMBL/GenBank/DDBJ databases">
        <authorList>
            <person name="Varghese N."/>
            <person name="Submissions S."/>
        </authorList>
    </citation>
    <scope>NUCLEOTIDE SEQUENCE [LARGE SCALE GENOMIC DNA]</scope>
    <source>
        <strain evidence="3">DSM 24956</strain>
    </source>
</reference>
<dbReference type="CDD" id="cd04186">
    <property type="entry name" value="GT_2_like_c"/>
    <property type="match status" value="1"/>
</dbReference>
<proteinExistence type="predicted"/>